<dbReference type="InterPro" id="IPR027417">
    <property type="entry name" value="P-loop_NTPase"/>
</dbReference>
<comment type="caution">
    <text evidence="3">The sequence shown here is derived from an EMBL/GenBank/DDBJ whole genome shotgun (WGS) entry which is preliminary data.</text>
</comment>
<dbReference type="InterPro" id="IPR000330">
    <property type="entry name" value="SNF2_N"/>
</dbReference>
<dbReference type="PANTHER" id="PTHR45766:SF6">
    <property type="entry name" value="SWI_SNF-RELATED MATRIX-ASSOCIATED ACTIN-DEPENDENT REGULATOR OF CHROMATIN SUBFAMILY A-LIKE PROTEIN 1"/>
    <property type="match status" value="1"/>
</dbReference>
<dbReference type="PANTHER" id="PTHR45766">
    <property type="entry name" value="DNA ANNEALING HELICASE AND ENDONUCLEASE ZRANB3 FAMILY MEMBER"/>
    <property type="match status" value="1"/>
</dbReference>
<evidence type="ECO:0000256" key="1">
    <source>
        <dbReference type="ARBA" id="ARBA00022801"/>
    </source>
</evidence>
<feature type="domain" description="Helicase ATP-binding" evidence="2">
    <location>
        <begin position="1"/>
        <end position="112"/>
    </location>
</feature>
<feature type="non-terminal residue" evidence="3">
    <location>
        <position position="1"/>
    </location>
</feature>
<evidence type="ECO:0000313" key="3">
    <source>
        <dbReference type="EMBL" id="CAL4069544.1"/>
    </source>
</evidence>
<organism evidence="3 4">
    <name type="scientific">Meganyctiphanes norvegica</name>
    <name type="common">Northern krill</name>
    <name type="synonym">Thysanopoda norvegica</name>
    <dbReference type="NCBI Taxonomy" id="48144"/>
    <lineage>
        <taxon>Eukaryota</taxon>
        <taxon>Metazoa</taxon>
        <taxon>Ecdysozoa</taxon>
        <taxon>Arthropoda</taxon>
        <taxon>Crustacea</taxon>
        <taxon>Multicrustacea</taxon>
        <taxon>Malacostraca</taxon>
        <taxon>Eumalacostraca</taxon>
        <taxon>Eucarida</taxon>
        <taxon>Euphausiacea</taxon>
        <taxon>Euphausiidae</taxon>
        <taxon>Meganyctiphanes</taxon>
    </lineage>
</organism>
<dbReference type="PROSITE" id="PS51192">
    <property type="entry name" value="HELICASE_ATP_BIND_1"/>
    <property type="match status" value="1"/>
</dbReference>
<keyword evidence="1" id="KW-0378">Hydrolase</keyword>
<keyword evidence="4" id="KW-1185">Reference proteome</keyword>
<gene>
    <name evidence="3" type="ORF">MNOR_LOCUS7940</name>
</gene>
<dbReference type="Gene3D" id="3.40.50.10810">
    <property type="entry name" value="Tandem AAA-ATPase domain"/>
    <property type="match status" value="1"/>
</dbReference>
<dbReference type="GO" id="GO:0031297">
    <property type="term" value="P:replication fork processing"/>
    <property type="evidence" value="ECO:0007669"/>
    <property type="project" value="TreeGrafter"/>
</dbReference>
<dbReference type="GO" id="GO:0006281">
    <property type="term" value="P:DNA repair"/>
    <property type="evidence" value="ECO:0007669"/>
    <property type="project" value="TreeGrafter"/>
</dbReference>
<dbReference type="InterPro" id="IPR038718">
    <property type="entry name" value="SNF2-like_sf"/>
</dbReference>
<name>A0AAV2Q304_MEGNR</name>
<dbReference type="GO" id="GO:0043596">
    <property type="term" value="C:nuclear replication fork"/>
    <property type="evidence" value="ECO:0007669"/>
    <property type="project" value="TreeGrafter"/>
</dbReference>
<accession>A0AAV2Q304</accession>
<dbReference type="SUPFAM" id="SSF52540">
    <property type="entry name" value="P-loop containing nucleoside triphosphate hydrolases"/>
    <property type="match status" value="1"/>
</dbReference>
<dbReference type="EMBL" id="CAXKWB010003589">
    <property type="protein sequence ID" value="CAL4069544.1"/>
    <property type="molecule type" value="Genomic_DNA"/>
</dbReference>
<sequence>RFNWKNSVVRWLSSVNEYDVVVVSTGKDEFKNAQVVVISYDLLNKKKKEIEAFRFNAAIFDESHYMKNYKSARYKAAQPIMQRVKCLVLLSGTPALSRPIELFTQISAIDRKIFP</sequence>
<dbReference type="InterPro" id="IPR014001">
    <property type="entry name" value="Helicase_ATP-bd"/>
</dbReference>
<protein>
    <recommendedName>
        <fullName evidence="2">Helicase ATP-binding domain-containing protein</fullName>
    </recommendedName>
</protein>
<dbReference type="GO" id="GO:0016787">
    <property type="term" value="F:hydrolase activity"/>
    <property type="evidence" value="ECO:0007669"/>
    <property type="project" value="UniProtKB-KW"/>
</dbReference>
<evidence type="ECO:0000313" key="4">
    <source>
        <dbReference type="Proteomes" id="UP001497623"/>
    </source>
</evidence>
<proteinExistence type="predicted"/>
<evidence type="ECO:0000259" key="2">
    <source>
        <dbReference type="PROSITE" id="PS51192"/>
    </source>
</evidence>
<dbReference type="Pfam" id="PF00176">
    <property type="entry name" value="SNF2-rel_dom"/>
    <property type="match status" value="1"/>
</dbReference>
<dbReference type="GO" id="GO:0005524">
    <property type="term" value="F:ATP binding"/>
    <property type="evidence" value="ECO:0007669"/>
    <property type="project" value="InterPro"/>
</dbReference>
<dbReference type="Proteomes" id="UP001497623">
    <property type="component" value="Unassembled WGS sequence"/>
</dbReference>
<reference evidence="3 4" key="1">
    <citation type="submission" date="2024-05" db="EMBL/GenBank/DDBJ databases">
        <authorList>
            <person name="Wallberg A."/>
        </authorList>
    </citation>
    <scope>NUCLEOTIDE SEQUENCE [LARGE SCALE GENOMIC DNA]</scope>
</reference>
<feature type="non-terminal residue" evidence="3">
    <location>
        <position position="115"/>
    </location>
</feature>
<dbReference type="AlphaFoldDB" id="A0AAV2Q304"/>